<evidence type="ECO:0000256" key="8">
    <source>
        <dbReference type="ARBA" id="ARBA00022989"/>
    </source>
</evidence>
<evidence type="ECO:0000256" key="2">
    <source>
        <dbReference type="ARBA" id="ARBA00022448"/>
    </source>
</evidence>
<keyword evidence="3" id="KW-1003">Cell membrane</keyword>
<feature type="compositionally biased region" description="Low complexity" evidence="15">
    <location>
        <begin position="26"/>
        <end position="42"/>
    </location>
</feature>
<dbReference type="Proteomes" id="UP001186944">
    <property type="component" value="Unassembled WGS sequence"/>
</dbReference>
<dbReference type="SUPFAM" id="SSF161070">
    <property type="entry name" value="SNF-like"/>
    <property type="match status" value="1"/>
</dbReference>
<reference evidence="17" key="1">
    <citation type="submission" date="2019-08" db="EMBL/GenBank/DDBJ databases">
        <title>The improved chromosome-level genome for the pearl oyster Pinctada fucata martensii using PacBio sequencing and Hi-C.</title>
        <authorList>
            <person name="Zheng Z."/>
        </authorList>
    </citation>
    <scope>NUCLEOTIDE SEQUENCE</scope>
    <source>
        <strain evidence="17">ZZ-2019</strain>
        <tissue evidence="17">Adductor muscle</tissue>
    </source>
</reference>
<keyword evidence="18" id="KW-1185">Reference proteome</keyword>
<dbReference type="Pfam" id="PF00209">
    <property type="entry name" value="SNF"/>
    <property type="match status" value="1"/>
</dbReference>
<dbReference type="GO" id="GO:0006836">
    <property type="term" value="P:neurotransmitter transport"/>
    <property type="evidence" value="ECO:0007669"/>
    <property type="project" value="UniProtKB-KW"/>
</dbReference>
<keyword evidence="4 16" id="KW-0812">Transmembrane</keyword>
<evidence type="ECO:0000256" key="7">
    <source>
        <dbReference type="ARBA" id="ARBA00022847"/>
    </source>
</evidence>
<dbReference type="PANTHER" id="PTHR11616:SF320">
    <property type="entry name" value="SODIUM-DEPENDENT NORADRENALINE TRANSPORTER"/>
    <property type="match status" value="1"/>
</dbReference>
<dbReference type="GO" id="GO:0006865">
    <property type="term" value="P:amino acid transport"/>
    <property type="evidence" value="ECO:0007669"/>
    <property type="project" value="TreeGrafter"/>
</dbReference>
<evidence type="ECO:0000256" key="6">
    <source>
        <dbReference type="ARBA" id="ARBA00022775"/>
    </source>
</evidence>
<evidence type="ECO:0000256" key="5">
    <source>
        <dbReference type="ARBA" id="ARBA00022723"/>
    </source>
</evidence>
<accession>A0AA88YB51</accession>
<feature type="transmembrane region" description="Helical" evidence="16">
    <location>
        <begin position="122"/>
        <end position="141"/>
    </location>
</feature>
<sequence>MAVELKMDPEEDLPLKKGEDERSDTDSIGQTDTDSSDSSSTSNERPTWNRRAEYLLSLIGYSVAFGNLQRFPYICAQNGGGAFLIPFFTLLLICGMPLYYLEVCLGKFSGTSPLLVWKLCPLFRGIGFLMVIVSGVCSWYYNTLIAWSIYYLGNSFMSVVPWSLCGQWWNTPLCVTDRGANATAGIHASPNTTNVTMYGNTTENNVTYATNSSFQDLLSKVAATSPSLEFWKQVLFFLLRSL</sequence>
<evidence type="ECO:0000256" key="9">
    <source>
        <dbReference type="ARBA" id="ARBA00023053"/>
    </source>
</evidence>
<keyword evidence="2" id="KW-0813">Transport</keyword>
<comment type="subcellular location">
    <subcellularLocation>
        <location evidence="1">Cell membrane</location>
        <topology evidence="1">Multi-pass membrane protein</topology>
    </subcellularLocation>
</comment>
<evidence type="ECO:0000256" key="1">
    <source>
        <dbReference type="ARBA" id="ARBA00004651"/>
    </source>
</evidence>
<keyword evidence="6" id="KW-0532">Neurotransmitter transport</keyword>
<name>A0AA88YB51_PINIB</name>
<protein>
    <recommendedName>
        <fullName evidence="19">Transporter</fullName>
    </recommendedName>
</protein>
<dbReference type="GO" id="GO:0005886">
    <property type="term" value="C:plasma membrane"/>
    <property type="evidence" value="ECO:0007669"/>
    <property type="project" value="UniProtKB-SubCell"/>
</dbReference>
<proteinExistence type="predicted"/>
<keyword evidence="5 13" id="KW-0479">Metal-binding</keyword>
<dbReference type="EMBL" id="VSWD01000007">
    <property type="protein sequence ID" value="KAK3097989.1"/>
    <property type="molecule type" value="Genomic_DNA"/>
</dbReference>
<keyword evidence="9 13" id="KW-0915">Sodium</keyword>
<evidence type="ECO:0008006" key="19">
    <source>
        <dbReference type="Google" id="ProtNLM"/>
    </source>
</evidence>
<dbReference type="GO" id="GO:0015378">
    <property type="term" value="F:sodium:chloride symporter activity"/>
    <property type="evidence" value="ECO:0007669"/>
    <property type="project" value="UniProtKB-ARBA"/>
</dbReference>
<evidence type="ECO:0000256" key="13">
    <source>
        <dbReference type="PIRSR" id="PIRSR600175-1"/>
    </source>
</evidence>
<gene>
    <name evidence="17" type="ORF">FSP39_015086</name>
</gene>
<feature type="binding site" evidence="13">
    <location>
        <position position="63"/>
    </location>
    <ligand>
        <name>Na(+)</name>
        <dbReference type="ChEBI" id="CHEBI:29101"/>
        <label>1</label>
    </ligand>
</feature>
<evidence type="ECO:0000256" key="16">
    <source>
        <dbReference type="SAM" id="Phobius"/>
    </source>
</evidence>
<keyword evidence="10 16" id="KW-0472">Membrane</keyword>
<evidence type="ECO:0000256" key="14">
    <source>
        <dbReference type="PIRSR" id="PIRSR600175-2"/>
    </source>
</evidence>
<evidence type="ECO:0000256" key="10">
    <source>
        <dbReference type="ARBA" id="ARBA00023136"/>
    </source>
</evidence>
<dbReference type="InterPro" id="IPR000175">
    <property type="entry name" value="Na/ntran_symport"/>
</dbReference>
<keyword evidence="11 14" id="KW-1015">Disulfide bond</keyword>
<feature type="transmembrane region" description="Helical" evidence="16">
    <location>
        <begin position="83"/>
        <end position="101"/>
    </location>
</feature>
<dbReference type="GO" id="GO:0090493">
    <property type="term" value="P:catecholamine uptake"/>
    <property type="evidence" value="ECO:0007669"/>
    <property type="project" value="UniProtKB-ARBA"/>
</dbReference>
<evidence type="ECO:0000313" key="18">
    <source>
        <dbReference type="Proteomes" id="UP001186944"/>
    </source>
</evidence>
<keyword evidence="7" id="KW-0769">Symport</keyword>
<comment type="caution">
    <text evidence="17">The sequence shown here is derived from an EMBL/GenBank/DDBJ whole genome shotgun (WGS) entry which is preliminary data.</text>
</comment>
<keyword evidence="8 16" id="KW-1133">Transmembrane helix</keyword>
<dbReference type="GO" id="GO:0008504">
    <property type="term" value="F:monoamine transmembrane transporter activity"/>
    <property type="evidence" value="ECO:0007669"/>
    <property type="project" value="UniProtKB-ARBA"/>
</dbReference>
<feature type="compositionally biased region" description="Basic and acidic residues" evidence="15">
    <location>
        <begin position="1"/>
        <end position="20"/>
    </location>
</feature>
<evidence type="ECO:0000256" key="12">
    <source>
        <dbReference type="ARBA" id="ARBA00023180"/>
    </source>
</evidence>
<dbReference type="PROSITE" id="PS50267">
    <property type="entry name" value="NA_NEUROTRAN_SYMP_3"/>
    <property type="match status" value="1"/>
</dbReference>
<dbReference type="PRINTS" id="PR00176">
    <property type="entry name" value="NANEUSMPORT"/>
</dbReference>
<evidence type="ECO:0000256" key="15">
    <source>
        <dbReference type="SAM" id="MobiDB-lite"/>
    </source>
</evidence>
<feature type="disulfide bond" evidence="14">
    <location>
        <begin position="165"/>
        <end position="174"/>
    </location>
</feature>
<dbReference type="InterPro" id="IPR037272">
    <property type="entry name" value="SNS_sf"/>
</dbReference>
<dbReference type="AlphaFoldDB" id="A0AA88YB51"/>
<dbReference type="PANTHER" id="PTHR11616">
    <property type="entry name" value="SODIUM/CHLORIDE DEPENDENT TRANSPORTER"/>
    <property type="match status" value="1"/>
</dbReference>
<evidence type="ECO:0000256" key="3">
    <source>
        <dbReference type="ARBA" id="ARBA00022475"/>
    </source>
</evidence>
<feature type="binding site" evidence="13">
    <location>
        <position position="60"/>
    </location>
    <ligand>
        <name>Na(+)</name>
        <dbReference type="ChEBI" id="CHEBI:29101"/>
        <label>1</label>
    </ligand>
</feature>
<feature type="region of interest" description="Disordered" evidence="15">
    <location>
        <begin position="1"/>
        <end position="45"/>
    </location>
</feature>
<evidence type="ECO:0000256" key="11">
    <source>
        <dbReference type="ARBA" id="ARBA00023157"/>
    </source>
</evidence>
<organism evidence="17 18">
    <name type="scientific">Pinctada imbricata</name>
    <name type="common">Atlantic pearl-oyster</name>
    <name type="synonym">Pinctada martensii</name>
    <dbReference type="NCBI Taxonomy" id="66713"/>
    <lineage>
        <taxon>Eukaryota</taxon>
        <taxon>Metazoa</taxon>
        <taxon>Spiralia</taxon>
        <taxon>Lophotrochozoa</taxon>
        <taxon>Mollusca</taxon>
        <taxon>Bivalvia</taxon>
        <taxon>Autobranchia</taxon>
        <taxon>Pteriomorphia</taxon>
        <taxon>Pterioida</taxon>
        <taxon>Pterioidea</taxon>
        <taxon>Pteriidae</taxon>
        <taxon>Pinctada</taxon>
    </lineage>
</organism>
<dbReference type="GO" id="GO:0046872">
    <property type="term" value="F:metal ion binding"/>
    <property type="evidence" value="ECO:0007669"/>
    <property type="project" value="UniProtKB-KW"/>
</dbReference>
<evidence type="ECO:0000256" key="4">
    <source>
        <dbReference type="ARBA" id="ARBA00022692"/>
    </source>
</evidence>
<evidence type="ECO:0000313" key="17">
    <source>
        <dbReference type="EMBL" id="KAK3097989.1"/>
    </source>
</evidence>
<feature type="binding site" evidence="13">
    <location>
        <position position="67"/>
    </location>
    <ligand>
        <name>Na(+)</name>
        <dbReference type="ChEBI" id="CHEBI:29101"/>
        <label>1</label>
    </ligand>
</feature>
<keyword evidence="12" id="KW-0325">Glycoprotein</keyword>